<dbReference type="AlphaFoldDB" id="A0A9W6MZG8"/>
<keyword evidence="4 9" id="KW-0597">Phosphoprotein</keyword>
<dbReference type="FunFam" id="1.20.1270.10:FF:000001">
    <property type="entry name" value="Molecular chaperone DnaK"/>
    <property type="match status" value="1"/>
</dbReference>
<dbReference type="FunFam" id="2.60.34.10:FF:000014">
    <property type="entry name" value="Chaperone protein DnaK HSP70"/>
    <property type="match status" value="1"/>
</dbReference>
<dbReference type="GO" id="GO:0140662">
    <property type="term" value="F:ATP-dependent protein folding chaperone"/>
    <property type="evidence" value="ECO:0007669"/>
    <property type="project" value="InterPro"/>
</dbReference>
<dbReference type="PROSITE" id="PS00297">
    <property type="entry name" value="HSP70_1"/>
    <property type="match status" value="1"/>
</dbReference>
<evidence type="ECO:0000256" key="5">
    <source>
        <dbReference type="ARBA" id="ARBA00022741"/>
    </source>
</evidence>
<dbReference type="NCBIfam" id="TIGR02350">
    <property type="entry name" value="prok_dnaK"/>
    <property type="match status" value="1"/>
</dbReference>
<name>A0A9W6MZG8_9HYPH</name>
<evidence type="ECO:0000256" key="3">
    <source>
        <dbReference type="ARBA" id="ARBA00014415"/>
    </source>
</evidence>
<dbReference type="EMBL" id="BSFJ01000008">
    <property type="protein sequence ID" value="GLK71995.1"/>
    <property type="molecule type" value="Genomic_DNA"/>
</dbReference>
<dbReference type="SUPFAM" id="SSF100934">
    <property type="entry name" value="Heat shock protein 70kD (HSP70), C-terminal subdomain"/>
    <property type="match status" value="1"/>
</dbReference>
<dbReference type="GO" id="GO:0005524">
    <property type="term" value="F:ATP binding"/>
    <property type="evidence" value="ECO:0007669"/>
    <property type="project" value="UniProtKB-UniRule"/>
</dbReference>
<comment type="function">
    <text evidence="1 9">Acts as a chaperone.</text>
</comment>
<evidence type="ECO:0000256" key="4">
    <source>
        <dbReference type="ARBA" id="ARBA00022553"/>
    </source>
</evidence>
<comment type="similarity">
    <text evidence="2 9 10">Belongs to the heat shock protein 70 family.</text>
</comment>
<organism evidence="12 13">
    <name type="scientific">Ancylobacter dichloromethanicus</name>
    <dbReference type="NCBI Taxonomy" id="518825"/>
    <lineage>
        <taxon>Bacteria</taxon>
        <taxon>Pseudomonadati</taxon>
        <taxon>Pseudomonadota</taxon>
        <taxon>Alphaproteobacteria</taxon>
        <taxon>Hyphomicrobiales</taxon>
        <taxon>Xanthobacteraceae</taxon>
        <taxon>Ancylobacter</taxon>
    </lineage>
</organism>
<dbReference type="Pfam" id="PF00012">
    <property type="entry name" value="HSP70"/>
    <property type="match status" value="1"/>
</dbReference>
<comment type="induction">
    <text evidence="9">By stress conditions e.g. heat shock.</text>
</comment>
<evidence type="ECO:0000256" key="11">
    <source>
        <dbReference type="SAM" id="Coils"/>
    </source>
</evidence>
<reference evidence="12" key="1">
    <citation type="journal article" date="2014" name="Int. J. Syst. Evol. Microbiol.">
        <title>Complete genome sequence of Corynebacterium casei LMG S-19264T (=DSM 44701T), isolated from a smear-ripened cheese.</title>
        <authorList>
            <consortium name="US DOE Joint Genome Institute (JGI-PGF)"/>
            <person name="Walter F."/>
            <person name="Albersmeier A."/>
            <person name="Kalinowski J."/>
            <person name="Ruckert C."/>
        </authorList>
    </citation>
    <scope>NUCLEOTIDE SEQUENCE</scope>
    <source>
        <strain evidence="12">VKM B-2484</strain>
    </source>
</reference>
<dbReference type="NCBIfam" id="NF003520">
    <property type="entry name" value="PRK05183.1"/>
    <property type="match status" value="1"/>
</dbReference>
<evidence type="ECO:0000256" key="2">
    <source>
        <dbReference type="ARBA" id="ARBA00007381"/>
    </source>
</evidence>
<sequence>MSKVIGIDLGTTNSCVAVMEGSTPKVIENAEGARTTPSIVAFTEDGERLVGQPAKRQAVTNPERTFFAVKRLIGRRYEDPMVEKDKKLVPYQIVRADNGDAWLESDGKKYSPSQISAFTLQKMKETAEAYLGAKVEKAVITVPAYFNDAQRQATKDAGRIAGLEVLRIINEPTAAALAYGLDKKQAGTIAVYDLGGGTFDVSILEIGDGVFEVKSTNGDTFLGGEDFDMRLVTYLADEFKKEQGIDLRNDKLALQRLKEAAEKAKIELSSATQTEINLPFITADASGPKHLTMKLTRAKFEALVDDLIQRTMEPCKKALKDAGLTAGQIDEVVLVGGMTRMPKVQEVVKQFFGKEPHKGVNPDEVVAIGAAIQAGVLQGDVKDVLLLDVTPLSLGIETLGGVFTRLIDRNTTIPTKKSQVFSTAEDGQTAVTIRVFQGEREMAADNKILGQFDLVGIPPAPRGVPQVEVAFDIDANGLVNVSAKDKGTGKEQQIRIQASGGLSDTDIDKMVKDAEAHAEEDKKRRAAVEAKNHAEALVHSTEKSLAEYGDKVGAPEKAAIETALADLKAAMEGDDAEAIAAKTNALAQASLKLGEAMYASQQGDAGTAEAPKDDVVDAEFTEVDDDSKKSA</sequence>
<dbReference type="Gene3D" id="2.60.34.10">
    <property type="entry name" value="Substrate Binding Domain Of DNAk, Chain A, domain 1"/>
    <property type="match status" value="1"/>
</dbReference>
<proteinExistence type="evidence at transcript level"/>
<dbReference type="Gene3D" id="1.20.1270.10">
    <property type="match status" value="1"/>
</dbReference>
<dbReference type="SUPFAM" id="SSF100920">
    <property type="entry name" value="Heat shock protein 70kD (HSP70), peptide-binding domain"/>
    <property type="match status" value="1"/>
</dbReference>
<dbReference type="Gene3D" id="3.90.640.10">
    <property type="entry name" value="Actin, Chain A, domain 4"/>
    <property type="match status" value="1"/>
</dbReference>
<dbReference type="Gene3D" id="3.30.420.40">
    <property type="match status" value="2"/>
</dbReference>
<dbReference type="GO" id="GO:0051082">
    <property type="term" value="F:unfolded protein binding"/>
    <property type="evidence" value="ECO:0007669"/>
    <property type="project" value="InterPro"/>
</dbReference>
<evidence type="ECO:0000256" key="10">
    <source>
        <dbReference type="RuleBase" id="RU003322"/>
    </source>
</evidence>
<evidence type="ECO:0000256" key="9">
    <source>
        <dbReference type="HAMAP-Rule" id="MF_00332"/>
    </source>
</evidence>
<comment type="caution">
    <text evidence="12">The sequence shown here is derived from an EMBL/GenBank/DDBJ whole genome shotgun (WGS) entry which is preliminary data.</text>
</comment>
<dbReference type="InterPro" id="IPR018181">
    <property type="entry name" value="Heat_shock_70_CS"/>
</dbReference>
<gene>
    <name evidence="9 12" type="primary">dnaK</name>
    <name evidence="12" type="ORF">GCM10017643_21110</name>
</gene>
<dbReference type="PROSITE" id="PS00329">
    <property type="entry name" value="HSP70_2"/>
    <property type="match status" value="1"/>
</dbReference>
<evidence type="ECO:0000313" key="13">
    <source>
        <dbReference type="Proteomes" id="UP001143370"/>
    </source>
</evidence>
<evidence type="ECO:0000256" key="1">
    <source>
        <dbReference type="ARBA" id="ARBA00002290"/>
    </source>
</evidence>
<dbReference type="HAMAP" id="MF_00332">
    <property type="entry name" value="DnaK"/>
    <property type="match status" value="1"/>
</dbReference>
<keyword evidence="11" id="KW-0175">Coiled coil</keyword>
<keyword evidence="6 9" id="KW-0067">ATP-binding</keyword>
<feature type="coiled-coil region" evidence="11">
    <location>
        <begin position="247"/>
        <end position="274"/>
    </location>
</feature>
<dbReference type="RefSeq" id="WP_213369363.1">
    <property type="nucleotide sequence ID" value="NZ_BSFJ01000008.1"/>
</dbReference>
<dbReference type="CDD" id="cd11733">
    <property type="entry name" value="ASKHA_NBD_HSP70_HSPA9"/>
    <property type="match status" value="1"/>
</dbReference>
<dbReference type="Proteomes" id="UP001143370">
    <property type="component" value="Unassembled WGS sequence"/>
</dbReference>
<keyword evidence="7 9" id="KW-0346">Stress response</keyword>
<dbReference type="FunFam" id="3.30.420.40:FF:000020">
    <property type="entry name" value="Chaperone protein HscA homolog"/>
    <property type="match status" value="1"/>
</dbReference>
<dbReference type="SUPFAM" id="SSF53067">
    <property type="entry name" value="Actin-like ATPase domain"/>
    <property type="match status" value="2"/>
</dbReference>
<dbReference type="InterPro" id="IPR043129">
    <property type="entry name" value="ATPase_NBD"/>
</dbReference>
<keyword evidence="8 9" id="KW-0143">Chaperone</keyword>
<dbReference type="GO" id="GO:0005737">
    <property type="term" value="C:cytoplasm"/>
    <property type="evidence" value="ECO:0007669"/>
    <property type="project" value="UniProtKB-ARBA"/>
</dbReference>
<dbReference type="InterPro" id="IPR012725">
    <property type="entry name" value="Chaperone_DnaK"/>
</dbReference>
<dbReference type="InterPro" id="IPR013126">
    <property type="entry name" value="Hsp_70_fam"/>
</dbReference>
<dbReference type="InterPro" id="IPR029047">
    <property type="entry name" value="HSP70_peptide-bd_sf"/>
</dbReference>
<evidence type="ECO:0000256" key="6">
    <source>
        <dbReference type="ARBA" id="ARBA00022840"/>
    </source>
</evidence>
<keyword evidence="13" id="KW-1185">Reference proteome</keyword>
<dbReference type="PANTHER" id="PTHR19375">
    <property type="entry name" value="HEAT SHOCK PROTEIN 70KDA"/>
    <property type="match status" value="1"/>
</dbReference>
<dbReference type="NCBIfam" id="NF001413">
    <property type="entry name" value="PRK00290.1"/>
    <property type="match status" value="1"/>
</dbReference>
<accession>A0A9W6MZG8</accession>
<evidence type="ECO:0000256" key="7">
    <source>
        <dbReference type="ARBA" id="ARBA00023016"/>
    </source>
</evidence>
<keyword evidence="5 9" id="KW-0547">Nucleotide-binding</keyword>
<evidence type="ECO:0000256" key="8">
    <source>
        <dbReference type="ARBA" id="ARBA00023186"/>
    </source>
</evidence>
<dbReference type="FunFam" id="3.90.640.10:FF:000003">
    <property type="entry name" value="Molecular chaperone DnaK"/>
    <property type="match status" value="1"/>
</dbReference>
<feature type="modified residue" description="Phosphothreonine; by autocatalysis" evidence="9">
    <location>
        <position position="198"/>
    </location>
</feature>
<evidence type="ECO:0000313" key="12">
    <source>
        <dbReference type="EMBL" id="GLK71995.1"/>
    </source>
</evidence>
<dbReference type="PROSITE" id="PS01036">
    <property type="entry name" value="HSP70_3"/>
    <property type="match status" value="1"/>
</dbReference>
<protein>
    <recommendedName>
        <fullName evidence="3 9">Chaperone protein DnaK</fullName>
    </recommendedName>
    <alternativeName>
        <fullName evidence="9">HSP70</fullName>
    </alternativeName>
    <alternativeName>
        <fullName evidence="9">Heat shock 70 kDa protein</fullName>
    </alternativeName>
    <alternativeName>
        <fullName evidence="9">Heat shock protein 70</fullName>
    </alternativeName>
</protein>
<reference evidence="12" key="2">
    <citation type="submission" date="2023-01" db="EMBL/GenBank/DDBJ databases">
        <authorList>
            <person name="Sun Q."/>
            <person name="Evtushenko L."/>
        </authorList>
    </citation>
    <scope>NUCLEOTIDE SEQUENCE</scope>
    <source>
        <strain evidence="12">VKM B-2484</strain>
    </source>
</reference>
<dbReference type="FunFam" id="3.30.420.40:FF:000004">
    <property type="entry name" value="Molecular chaperone DnaK"/>
    <property type="match status" value="1"/>
</dbReference>
<dbReference type="InterPro" id="IPR029048">
    <property type="entry name" value="HSP70_C_sf"/>
</dbReference>
<dbReference type="PRINTS" id="PR00301">
    <property type="entry name" value="HEATSHOCK70"/>
</dbReference>